<feature type="region of interest" description="Disordered" evidence="1">
    <location>
        <begin position="119"/>
        <end position="211"/>
    </location>
</feature>
<dbReference type="Proteomes" id="UP000562682">
    <property type="component" value="Unassembled WGS sequence"/>
</dbReference>
<proteinExistence type="predicted"/>
<organism evidence="2 3">
    <name type="scientific">Fusarium denticulatum</name>
    <dbReference type="NCBI Taxonomy" id="48507"/>
    <lineage>
        <taxon>Eukaryota</taxon>
        <taxon>Fungi</taxon>
        <taxon>Dikarya</taxon>
        <taxon>Ascomycota</taxon>
        <taxon>Pezizomycotina</taxon>
        <taxon>Sordariomycetes</taxon>
        <taxon>Hypocreomycetidae</taxon>
        <taxon>Hypocreales</taxon>
        <taxon>Nectriaceae</taxon>
        <taxon>Fusarium</taxon>
        <taxon>Fusarium fujikuroi species complex</taxon>
    </lineage>
</organism>
<accession>A0A8H5U4Y3</accession>
<gene>
    <name evidence="2" type="ORF">FDENT_7798</name>
</gene>
<dbReference type="AlphaFoldDB" id="A0A8H5U4Y3"/>
<name>A0A8H5U4Y3_9HYPO</name>
<evidence type="ECO:0000256" key="1">
    <source>
        <dbReference type="SAM" id="MobiDB-lite"/>
    </source>
</evidence>
<dbReference type="EMBL" id="JAAOAK010000225">
    <property type="protein sequence ID" value="KAF5682101.1"/>
    <property type="molecule type" value="Genomic_DNA"/>
</dbReference>
<feature type="compositionally biased region" description="Basic and acidic residues" evidence="1">
    <location>
        <begin position="132"/>
        <end position="156"/>
    </location>
</feature>
<feature type="compositionally biased region" description="Basic and acidic residues" evidence="1">
    <location>
        <begin position="57"/>
        <end position="74"/>
    </location>
</feature>
<feature type="region of interest" description="Disordered" evidence="1">
    <location>
        <begin position="1"/>
        <end position="83"/>
    </location>
</feature>
<reference evidence="2 3" key="1">
    <citation type="submission" date="2020-05" db="EMBL/GenBank/DDBJ databases">
        <title>Identification and distribution of gene clusters putatively required for synthesis of sphingolipid metabolism inhibitors in phylogenetically diverse species of the filamentous fungus Fusarium.</title>
        <authorList>
            <person name="Kim H.-S."/>
            <person name="Busman M."/>
            <person name="Brown D.W."/>
            <person name="Divon H."/>
            <person name="Uhlig S."/>
            <person name="Proctor R.H."/>
        </authorList>
    </citation>
    <scope>NUCLEOTIDE SEQUENCE [LARGE SCALE GENOMIC DNA]</scope>
    <source>
        <strain evidence="2 3">NRRL 25311</strain>
    </source>
</reference>
<evidence type="ECO:0000313" key="2">
    <source>
        <dbReference type="EMBL" id="KAF5682101.1"/>
    </source>
</evidence>
<feature type="compositionally biased region" description="Basic and acidic residues" evidence="1">
    <location>
        <begin position="166"/>
        <end position="181"/>
    </location>
</feature>
<evidence type="ECO:0000313" key="3">
    <source>
        <dbReference type="Proteomes" id="UP000562682"/>
    </source>
</evidence>
<comment type="caution">
    <text evidence="2">The sequence shown here is derived from an EMBL/GenBank/DDBJ whole genome shotgun (WGS) entry which is preliminary data.</text>
</comment>
<keyword evidence="3" id="KW-1185">Reference proteome</keyword>
<sequence>MAGTQSHGGLRKRRRNGLGTVDQDEARSAKKVKATAPGREEPVASKAQKSHNVENANHGDAETHAARPHGDRTAPRAIKNASQAAMAVARILIKNSQRNKGEDLLETRVEDFNTIDHAENPAANEQCEEEELHISRDTPQRELAETQESEAKRGAEEEASNTTEQPEAHETNTKTSGRRDMPIQQKQARSSLLYPMARKPQNPTRKLKDIPIPSYSFRPPCIPCADLHARVLDDTETGHIYEKQGKTFLAMYHDEMPVLLRGISKLMSEANFYFHHANHTIPFAIAAGNGPVLPIGSERAGMSGLENMIKMVEVQEEEIRSLER</sequence>
<protein>
    <submittedName>
        <fullName evidence="2">Uncharacterized protein</fullName>
    </submittedName>
</protein>